<dbReference type="Proteomes" id="UP001501004">
    <property type="component" value="Unassembled WGS sequence"/>
</dbReference>
<proteinExistence type="predicted"/>
<evidence type="ECO:0000256" key="2">
    <source>
        <dbReference type="SAM" id="SignalP"/>
    </source>
</evidence>
<sequence length="259" mass="27319">MKRSLISLAAIGSLVVGSLGVAGAAQAATPDEVADWITAAALENLGLTTGSPEFEDAIRDAIQQALEAGLISAAVEEVADDEGDEGDADDALDETLEEQGTIWDEIKEAWRTGQEEAHAAFTECRDAAEGGANLCAFEFRYAMQVNNIAAFQARHEARLLADADSMTEEELANAEEKLAHHESIAMARLDRAAAHLAKKTGTVIEDDIEEATEEALVTIEATSSVKAHANNGNGAGKSHKPDRSDRPAKGNNGKGNPNK</sequence>
<evidence type="ECO:0000313" key="4">
    <source>
        <dbReference type="Proteomes" id="UP001501004"/>
    </source>
</evidence>
<reference evidence="4" key="1">
    <citation type="journal article" date="2019" name="Int. J. Syst. Evol. Microbiol.">
        <title>The Global Catalogue of Microorganisms (GCM) 10K type strain sequencing project: providing services to taxonomists for standard genome sequencing and annotation.</title>
        <authorList>
            <consortium name="The Broad Institute Genomics Platform"/>
            <consortium name="The Broad Institute Genome Sequencing Center for Infectious Disease"/>
            <person name="Wu L."/>
            <person name="Ma J."/>
        </authorList>
    </citation>
    <scope>NUCLEOTIDE SEQUENCE [LARGE SCALE GENOMIC DNA]</scope>
    <source>
        <strain evidence="4">JCM 16949</strain>
    </source>
</reference>
<feature type="compositionally biased region" description="Low complexity" evidence="1">
    <location>
        <begin position="249"/>
        <end position="259"/>
    </location>
</feature>
<dbReference type="EMBL" id="BAABAE010000003">
    <property type="protein sequence ID" value="GAA3740316.1"/>
    <property type="molecule type" value="Genomic_DNA"/>
</dbReference>
<name>A0ABP7FKS2_9MICO</name>
<organism evidence="3 4">
    <name type="scientific">Leifsonella bigeumensis</name>
    <dbReference type="NCBI Taxonomy" id="433643"/>
    <lineage>
        <taxon>Bacteria</taxon>
        <taxon>Bacillati</taxon>
        <taxon>Actinomycetota</taxon>
        <taxon>Actinomycetes</taxon>
        <taxon>Micrococcales</taxon>
        <taxon>Microbacteriaceae</taxon>
        <taxon>Leifsonella</taxon>
    </lineage>
</organism>
<gene>
    <name evidence="3" type="ORF">GCM10022239_14970</name>
</gene>
<accession>A0ABP7FKS2</accession>
<feature type="region of interest" description="Disordered" evidence="1">
    <location>
        <begin position="223"/>
        <end position="259"/>
    </location>
</feature>
<keyword evidence="2" id="KW-0732">Signal</keyword>
<dbReference type="RefSeq" id="WP_344755309.1">
    <property type="nucleotide sequence ID" value="NZ_BAABAE010000003.1"/>
</dbReference>
<evidence type="ECO:0000256" key="1">
    <source>
        <dbReference type="SAM" id="MobiDB-lite"/>
    </source>
</evidence>
<feature type="compositionally biased region" description="Basic and acidic residues" evidence="1">
    <location>
        <begin position="239"/>
        <end position="248"/>
    </location>
</feature>
<evidence type="ECO:0000313" key="3">
    <source>
        <dbReference type="EMBL" id="GAA3740316.1"/>
    </source>
</evidence>
<protein>
    <submittedName>
        <fullName evidence="3">Uncharacterized protein</fullName>
    </submittedName>
</protein>
<feature type="signal peptide" evidence="2">
    <location>
        <begin position="1"/>
        <end position="27"/>
    </location>
</feature>
<keyword evidence="4" id="KW-1185">Reference proteome</keyword>
<comment type="caution">
    <text evidence="3">The sequence shown here is derived from an EMBL/GenBank/DDBJ whole genome shotgun (WGS) entry which is preliminary data.</text>
</comment>
<feature type="chain" id="PRO_5046378680" evidence="2">
    <location>
        <begin position="28"/>
        <end position="259"/>
    </location>
</feature>